<gene>
    <name evidence="1" type="ORF">BDR25DRAFT_204819</name>
</gene>
<evidence type="ECO:0000313" key="1">
    <source>
        <dbReference type="EMBL" id="KAF2478375.1"/>
    </source>
</evidence>
<dbReference type="Proteomes" id="UP000799755">
    <property type="component" value="Unassembled WGS sequence"/>
</dbReference>
<accession>A0ACB6RI29</accession>
<proteinExistence type="predicted"/>
<keyword evidence="2" id="KW-1185">Reference proteome</keyword>
<sequence>PSRLLDLQEFENGRICLVNTTSLQTPLPEYFTLSHCWGKHQSLKTTQLTLVKHQEGLSVSDLPRTYSDANKAARRLGAQYLWIDSLCIVQDSNEDWEREAQAMASIYQNSALTISATSSSDGQGGCYLERHTGTIEAISKTTQNGYRYSVKLRDRIVGKNIAKPLLKRGWVLQETVLSRRILHLTSNQIFWQCKECFLSEDGSVAQDDTGSRIGLSTQGLGFISEIDVSDKTSRTRMSMWHTWIEDYSNRTFTYEKDRLPALAGLIQYYQVNTKDTPLIGLWISTLHLDLAWSVGDPEQAGKLVELPSWTWISVRGGIDYSSADDID</sequence>
<comment type="caution">
    <text evidence="1">The sequence shown here is derived from an EMBL/GenBank/DDBJ whole genome shotgun (WGS) entry which is preliminary data.</text>
</comment>
<feature type="non-terminal residue" evidence="1">
    <location>
        <position position="1"/>
    </location>
</feature>
<dbReference type="EMBL" id="MU003492">
    <property type="protein sequence ID" value="KAF2478375.1"/>
    <property type="molecule type" value="Genomic_DNA"/>
</dbReference>
<name>A0ACB6RI29_9PLEO</name>
<reference evidence="1" key="1">
    <citation type="journal article" date="2020" name="Stud. Mycol.">
        <title>101 Dothideomycetes genomes: a test case for predicting lifestyles and emergence of pathogens.</title>
        <authorList>
            <person name="Haridas S."/>
            <person name="Albert R."/>
            <person name="Binder M."/>
            <person name="Bloem J."/>
            <person name="Labutti K."/>
            <person name="Salamov A."/>
            <person name="Andreopoulos B."/>
            <person name="Baker S."/>
            <person name="Barry K."/>
            <person name="Bills G."/>
            <person name="Bluhm B."/>
            <person name="Cannon C."/>
            <person name="Castanera R."/>
            <person name="Culley D."/>
            <person name="Daum C."/>
            <person name="Ezra D."/>
            <person name="Gonzalez J."/>
            <person name="Henrissat B."/>
            <person name="Kuo A."/>
            <person name="Liang C."/>
            <person name="Lipzen A."/>
            <person name="Lutzoni F."/>
            <person name="Magnuson J."/>
            <person name="Mondo S."/>
            <person name="Nolan M."/>
            <person name="Ohm R."/>
            <person name="Pangilinan J."/>
            <person name="Park H.-J."/>
            <person name="Ramirez L."/>
            <person name="Alfaro M."/>
            <person name="Sun H."/>
            <person name="Tritt A."/>
            <person name="Yoshinaga Y."/>
            <person name="Zwiers L.-H."/>
            <person name="Turgeon B."/>
            <person name="Goodwin S."/>
            <person name="Spatafora J."/>
            <person name="Crous P."/>
            <person name="Grigoriev I."/>
        </authorList>
    </citation>
    <scope>NUCLEOTIDE SEQUENCE</scope>
    <source>
        <strain evidence="1">ATCC 200398</strain>
    </source>
</reference>
<feature type="non-terminal residue" evidence="1">
    <location>
        <position position="327"/>
    </location>
</feature>
<organism evidence="1 2">
    <name type="scientific">Lindgomyces ingoldianus</name>
    <dbReference type="NCBI Taxonomy" id="673940"/>
    <lineage>
        <taxon>Eukaryota</taxon>
        <taxon>Fungi</taxon>
        <taxon>Dikarya</taxon>
        <taxon>Ascomycota</taxon>
        <taxon>Pezizomycotina</taxon>
        <taxon>Dothideomycetes</taxon>
        <taxon>Pleosporomycetidae</taxon>
        <taxon>Pleosporales</taxon>
        <taxon>Lindgomycetaceae</taxon>
        <taxon>Lindgomyces</taxon>
    </lineage>
</organism>
<evidence type="ECO:0000313" key="2">
    <source>
        <dbReference type="Proteomes" id="UP000799755"/>
    </source>
</evidence>
<protein>
    <submittedName>
        <fullName evidence="1">HET-domain-containing protein</fullName>
    </submittedName>
</protein>